<evidence type="ECO:0000256" key="1">
    <source>
        <dbReference type="SAM" id="MobiDB-lite"/>
    </source>
</evidence>
<evidence type="ECO:0000313" key="3">
    <source>
        <dbReference type="Proteomes" id="UP001295444"/>
    </source>
</evidence>
<sequence>ETTPAGESKDQEVLPAPEPEQNLSLHLTDSLAPTMKGDLKIVLSELHKMMATDLVFIRKEIQAHKD</sequence>
<dbReference type="AlphaFoldDB" id="A0AAD1QYJ9"/>
<feature type="non-terminal residue" evidence="2">
    <location>
        <position position="1"/>
    </location>
</feature>
<keyword evidence="3" id="KW-1185">Reference proteome</keyword>
<proteinExistence type="predicted"/>
<evidence type="ECO:0000313" key="2">
    <source>
        <dbReference type="EMBL" id="CAH2220292.1"/>
    </source>
</evidence>
<reference evidence="2" key="1">
    <citation type="submission" date="2022-03" db="EMBL/GenBank/DDBJ databases">
        <authorList>
            <person name="Alioto T."/>
            <person name="Alioto T."/>
            <person name="Gomez Garrido J."/>
        </authorList>
    </citation>
    <scope>NUCLEOTIDE SEQUENCE</scope>
</reference>
<accession>A0AAD1QYJ9</accession>
<name>A0AAD1QYJ9_PELCU</name>
<organism evidence="2 3">
    <name type="scientific">Pelobates cultripes</name>
    <name type="common">Western spadefoot toad</name>
    <dbReference type="NCBI Taxonomy" id="61616"/>
    <lineage>
        <taxon>Eukaryota</taxon>
        <taxon>Metazoa</taxon>
        <taxon>Chordata</taxon>
        <taxon>Craniata</taxon>
        <taxon>Vertebrata</taxon>
        <taxon>Euteleostomi</taxon>
        <taxon>Amphibia</taxon>
        <taxon>Batrachia</taxon>
        <taxon>Anura</taxon>
        <taxon>Pelobatoidea</taxon>
        <taxon>Pelobatidae</taxon>
        <taxon>Pelobates</taxon>
    </lineage>
</organism>
<dbReference type="EMBL" id="OW240912">
    <property type="protein sequence ID" value="CAH2220292.1"/>
    <property type="molecule type" value="Genomic_DNA"/>
</dbReference>
<gene>
    <name evidence="2" type="ORF">PECUL_23A035247</name>
</gene>
<feature type="region of interest" description="Disordered" evidence="1">
    <location>
        <begin position="1"/>
        <end position="21"/>
    </location>
</feature>
<protein>
    <submittedName>
        <fullName evidence="2">Uncharacterized protein</fullName>
    </submittedName>
</protein>
<dbReference type="Proteomes" id="UP001295444">
    <property type="component" value="Chromosome 01"/>
</dbReference>